<dbReference type="SUPFAM" id="SSF52402">
    <property type="entry name" value="Adenine nucleotide alpha hydrolases-like"/>
    <property type="match status" value="2"/>
</dbReference>
<evidence type="ECO:0000259" key="2">
    <source>
        <dbReference type="Pfam" id="PF00582"/>
    </source>
</evidence>
<dbReference type="PRINTS" id="PR01438">
    <property type="entry name" value="UNVRSLSTRESS"/>
</dbReference>
<evidence type="ECO:0000313" key="4">
    <source>
        <dbReference type="Proteomes" id="UP001597260"/>
    </source>
</evidence>
<dbReference type="RefSeq" id="WP_377568775.1">
    <property type="nucleotide sequence ID" value="NZ_JBHTMP010000009.1"/>
</dbReference>
<organism evidence="3 4">
    <name type="scientific">Micromonospora sonneratiae</name>
    <dbReference type="NCBI Taxonomy" id="1184706"/>
    <lineage>
        <taxon>Bacteria</taxon>
        <taxon>Bacillati</taxon>
        <taxon>Actinomycetota</taxon>
        <taxon>Actinomycetes</taxon>
        <taxon>Micromonosporales</taxon>
        <taxon>Micromonosporaceae</taxon>
        <taxon>Micromonospora</taxon>
    </lineage>
</organism>
<protein>
    <submittedName>
        <fullName evidence="3">Universal stress protein</fullName>
    </submittedName>
</protein>
<dbReference type="InterPro" id="IPR006016">
    <property type="entry name" value="UspA"/>
</dbReference>
<evidence type="ECO:0000256" key="1">
    <source>
        <dbReference type="ARBA" id="ARBA00008791"/>
    </source>
</evidence>
<comment type="similarity">
    <text evidence="1">Belongs to the universal stress protein A family.</text>
</comment>
<dbReference type="Pfam" id="PF00582">
    <property type="entry name" value="Usp"/>
    <property type="match status" value="2"/>
</dbReference>
<name>A0ABW3Y9C5_9ACTN</name>
<dbReference type="CDD" id="cd00293">
    <property type="entry name" value="USP-like"/>
    <property type="match status" value="1"/>
</dbReference>
<dbReference type="InterPro" id="IPR014729">
    <property type="entry name" value="Rossmann-like_a/b/a_fold"/>
</dbReference>
<sequence length="284" mass="29168">MTTPAAAPVVVGVDDSPVSRSAVRLAAREAASRRRPLRVVHVFDWGADPTAPAGELRDAAERMLGEAMTIAVQTAPEVEVSCAIIEGQPVTALLRESNAAALIVIGDGNLATRSAISADATAVQIAARAGCGALIAREASPPAGPILVGFDDSASSRGALDFAFDSAQRYGRQVTVVQVVEAEKAAGDAVPGAAITDGAGDQLANALVSWQQAHPTVSVEQRIRTGDPGDVLIEESRAAELVAVGARGEQPWRGALGAVSQSVLYHSPAPVIIVRHADDLSPLD</sequence>
<dbReference type="Gene3D" id="3.40.50.620">
    <property type="entry name" value="HUPs"/>
    <property type="match status" value="2"/>
</dbReference>
<dbReference type="Proteomes" id="UP001597260">
    <property type="component" value="Unassembled WGS sequence"/>
</dbReference>
<accession>A0ABW3Y9C5</accession>
<comment type="caution">
    <text evidence="3">The sequence shown here is derived from an EMBL/GenBank/DDBJ whole genome shotgun (WGS) entry which is preliminary data.</text>
</comment>
<gene>
    <name evidence="3" type="ORF">ACFQ4H_08105</name>
</gene>
<dbReference type="PANTHER" id="PTHR46268:SF6">
    <property type="entry name" value="UNIVERSAL STRESS PROTEIN UP12"/>
    <property type="match status" value="1"/>
</dbReference>
<evidence type="ECO:0000313" key="3">
    <source>
        <dbReference type="EMBL" id="MFD1321048.1"/>
    </source>
</evidence>
<feature type="domain" description="UspA" evidence="2">
    <location>
        <begin position="145"/>
        <end position="275"/>
    </location>
</feature>
<keyword evidence="4" id="KW-1185">Reference proteome</keyword>
<reference evidence="4" key="1">
    <citation type="journal article" date="2019" name="Int. J. Syst. Evol. Microbiol.">
        <title>The Global Catalogue of Microorganisms (GCM) 10K type strain sequencing project: providing services to taxonomists for standard genome sequencing and annotation.</title>
        <authorList>
            <consortium name="The Broad Institute Genomics Platform"/>
            <consortium name="The Broad Institute Genome Sequencing Center for Infectious Disease"/>
            <person name="Wu L."/>
            <person name="Ma J."/>
        </authorList>
    </citation>
    <scope>NUCLEOTIDE SEQUENCE [LARGE SCALE GENOMIC DNA]</scope>
    <source>
        <strain evidence="4">JCM 31037</strain>
    </source>
</reference>
<proteinExistence type="inferred from homology"/>
<feature type="domain" description="UspA" evidence="2">
    <location>
        <begin position="9"/>
        <end position="136"/>
    </location>
</feature>
<dbReference type="PANTHER" id="PTHR46268">
    <property type="entry name" value="STRESS RESPONSE PROTEIN NHAX"/>
    <property type="match status" value="1"/>
</dbReference>
<dbReference type="InterPro" id="IPR006015">
    <property type="entry name" value="Universal_stress_UspA"/>
</dbReference>
<dbReference type="EMBL" id="JBHTMP010000009">
    <property type="protein sequence ID" value="MFD1321048.1"/>
    <property type="molecule type" value="Genomic_DNA"/>
</dbReference>